<sequence length="287" mass="30363">MTRIYAIANQKGGVGKTTTAVNLSAYLALAGRRILLVDLDPQCNAGSSLGLDKNKVTASSYEVLLGNVTPAKATLKNARLNLSVIPASPALAAAEIELVGELAREYRLRQALAAEASKYDYVLIDCPPSLGLLTVNALTAADGVLIPVQCEYLALEGLSQLMRTVQLVRQRLNPQLEIRGLIMTMYDARTALSQQVVAEVEKFFAGKVFRARIPRNVRLSEAPSHGQPIMTYAPSSPGGQAYKGLAEELMAQDEAATANVPPPHAADAPASQSSPDGAAALQTANTP</sequence>
<evidence type="ECO:0000313" key="5">
    <source>
        <dbReference type="Proteomes" id="UP000230790"/>
    </source>
</evidence>
<dbReference type="FunFam" id="3.40.50.300:FF:000285">
    <property type="entry name" value="Sporulation initiation inhibitor Soj"/>
    <property type="match status" value="1"/>
</dbReference>
<evidence type="ECO:0000313" key="4">
    <source>
        <dbReference type="EMBL" id="PJF48993.1"/>
    </source>
</evidence>
<dbReference type="Proteomes" id="UP000230790">
    <property type="component" value="Unassembled WGS sequence"/>
</dbReference>
<evidence type="ECO:0000259" key="3">
    <source>
        <dbReference type="Pfam" id="PF13614"/>
    </source>
</evidence>
<organism evidence="4 5">
    <name type="scientific">Candidatus Thermofonsia Clade 3 bacterium</name>
    <dbReference type="NCBI Taxonomy" id="2364212"/>
    <lineage>
        <taxon>Bacteria</taxon>
        <taxon>Bacillati</taxon>
        <taxon>Chloroflexota</taxon>
        <taxon>Candidatus Thermofontia</taxon>
        <taxon>Candidatus Thermofonsia Clade 3</taxon>
    </lineage>
</organism>
<dbReference type="CDD" id="cd02042">
    <property type="entry name" value="ParAB_family"/>
    <property type="match status" value="1"/>
</dbReference>
<reference evidence="4 5" key="1">
    <citation type="submission" date="2017-11" db="EMBL/GenBank/DDBJ databases">
        <title>Evolution of Phototrophy in the Chloroflexi Phylum Driven by Horizontal Gene Transfer.</title>
        <authorList>
            <person name="Ward L.M."/>
            <person name="Hemp J."/>
            <person name="Shih P.M."/>
            <person name="Mcglynn S.E."/>
            <person name="Fischer W."/>
        </authorList>
    </citation>
    <scope>NUCLEOTIDE SEQUENCE [LARGE SCALE GENOMIC DNA]</scope>
    <source>
        <strain evidence="4">JP3_7</strain>
    </source>
</reference>
<dbReference type="Pfam" id="PF13614">
    <property type="entry name" value="AAA_31"/>
    <property type="match status" value="1"/>
</dbReference>
<dbReference type="InterPro" id="IPR050678">
    <property type="entry name" value="DNA_Partitioning_ATPase"/>
</dbReference>
<comment type="caution">
    <text evidence="4">The sequence shown here is derived from an EMBL/GenBank/DDBJ whole genome shotgun (WGS) entry which is preliminary data.</text>
</comment>
<evidence type="ECO:0000256" key="2">
    <source>
        <dbReference type="SAM" id="MobiDB-lite"/>
    </source>
</evidence>
<feature type="domain" description="AAA" evidence="3">
    <location>
        <begin position="3"/>
        <end position="178"/>
    </location>
</feature>
<dbReference type="InterPro" id="IPR025669">
    <property type="entry name" value="AAA_dom"/>
</dbReference>
<gene>
    <name evidence="4" type="ORF">CUN48_00585</name>
</gene>
<dbReference type="PANTHER" id="PTHR13696">
    <property type="entry name" value="P-LOOP CONTAINING NUCLEOSIDE TRIPHOSPHATE HYDROLASE"/>
    <property type="match status" value="1"/>
</dbReference>
<dbReference type="InterPro" id="IPR027417">
    <property type="entry name" value="P-loop_NTPase"/>
</dbReference>
<name>A0A2M8QGQ0_9CHLR</name>
<evidence type="ECO:0000256" key="1">
    <source>
        <dbReference type="ARBA" id="ARBA00006976"/>
    </source>
</evidence>
<dbReference type="PANTHER" id="PTHR13696:SF52">
    <property type="entry name" value="PARA FAMILY PROTEIN CT_582"/>
    <property type="match status" value="1"/>
</dbReference>
<dbReference type="EMBL" id="PGTN01000002">
    <property type="protein sequence ID" value="PJF48993.1"/>
    <property type="molecule type" value="Genomic_DNA"/>
</dbReference>
<proteinExistence type="inferred from homology"/>
<dbReference type="AlphaFoldDB" id="A0A2M8QGQ0"/>
<feature type="compositionally biased region" description="Low complexity" evidence="2">
    <location>
        <begin position="265"/>
        <end position="280"/>
    </location>
</feature>
<dbReference type="Gene3D" id="3.40.50.300">
    <property type="entry name" value="P-loop containing nucleotide triphosphate hydrolases"/>
    <property type="match status" value="1"/>
</dbReference>
<accession>A0A2M8QGQ0</accession>
<protein>
    <submittedName>
        <fullName evidence="4">Sporulation initiation inhibitor Soj</fullName>
    </submittedName>
</protein>
<feature type="region of interest" description="Disordered" evidence="2">
    <location>
        <begin position="252"/>
        <end position="287"/>
    </location>
</feature>
<comment type="similarity">
    <text evidence="1">Belongs to the ParA family.</text>
</comment>
<dbReference type="SUPFAM" id="SSF52540">
    <property type="entry name" value="P-loop containing nucleoside triphosphate hydrolases"/>
    <property type="match status" value="1"/>
</dbReference>